<proteinExistence type="predicted"/>
<keyword evidence="3" id="KW-1185">Reference proteome</keyword>
<comment type="caution">
    <text evidence="2">The sequence shown here is derived from an EMBL/GenBank/DDBJ whole genome shotgun (WGS) entry which is preliminary data.</text>
</comment>
<sequence length="283" mass="31245">MSCPDCFSGSTRESVALRGTVSTIHGLKAYISEPTSGRPIRGIIVIIPDAFGFDFVNNHVLADHYAEKGDYRVYLPDFMLGYSAPVWLLDTMKELHTGKNILTKPLHILWAIYGVVPWILRNRIGRSYPIVERFFGELRKAEGATLPIGVAGFCWGGKHALLLAQGAKFDGLTLIDAAFTGHPSMVKLPDDVVNLKQPVSFAIGDRDTQITLEKAREVEALLAQFPESQASELRIYGDTGHGFCVRADITAGESESAKRAGEAEDQCIDWFNRHLQPRLSRTA</sequence>
<dbReference type="InterPro" id="IPR029058">
    <property type="entry name" value="AB_hydrolase_fold"/>
</dbReference>
<dbReference type="PANTHER" id="PTHR17630">
    <property type="entry name" value="DIENELACTONE HYDROLASE"/>
    <property type="match status" value="1"/>
</dbReference>
<dbReference type="PANTHER" id="PTHR17630:SF105">
    <property type="entry name" value="DIENELACTONE HYDROLASE FAMILY PROTEIN (AFU_ORTHOLOGUE AFUA_4G08790)"/>
    <property type="match status" value="1"/>
</dbReference>
<protein>
    <recommendedName>
        <fullName evidence="1">Dienelactone hydrolase domain-containing protein</fullName>
    </recommendedName>
</protein>
<reference evidence="2" key="1">
    <citation type="submission" date="2022-11" db="EMBL/GenBank/DDBJ databases">
        <authorList>
            <person name="Scott C."/>
            <person name="Bruce N."/>
        </authorList>
    </citation>
    <scope>NUCLEOTIDE SEQUENCE</scope>
</reference>
<dbReference type="Proteomes" id="UP000838763">
    <property type="component" value="Unassembled WGS sequence"/>
</dbReference>
<accession>A0A9P1MA14</accession>
<feature type="domain" description="Dienelactone hydrolase" evidence="1">
    <location>
        <begin position="146"/>
        <end position="274"/>
    </location>
</feature>
<dbReference type="EMBL" id="CALLCH030000009">
    <property type="protein sequence ID" value="CAI4213902.1"/>
    <property type="molecule type" value="Genomic_DNA"/>
</dbReference>
<organism evidence="2 3">
    <name type="scientific">Parascedosporium putredinis</name>
    <dbReference type="NCBI Taxonomy" id="1442378"/>
    <lineage>
        <taxon>Eukaryota</taxon>
        <taxon>Fungi</taxon>
        <taxon>Dikarya</taxon>
        <taxon>Ascomycota</taxon>
        <taxon>Pezizomycotina</taxon>
        <taxon>Sordariomycetes</taxon>
        <taxon>Hypocreomycetidae</taxon>
        <taxon>Microascales</taxon>
        <taxon>Microascaceae</taxon>
        <taxon>Parascedosporium</taxon>
    </lineage>
</organism>
<evidence type="ECO:0000313" key="2">
    <source>
        <dbReference type="EMBL" id="CAI4213902.1"/>
    </source>
</evidence>
<evidence type="ECO:0000259" key="1">
    <source>
        <dbReference type="Pfam" id="PF01738"/>
    </source>
</evidence>
<dbReference type="Gene3D" id="3.40.50.1820">
    <property type="entry name" value="alpha/beta hydrolase"/>
    <property type="match status" value="1"/>
</dbReference>
<gene>
    <name evidence="2" type="ORF">PPNO1_LOCUS3646</name>
</gene>
<dbReference type="InterPro" id="IPR002925">
    <property type="entry name" value="Dienelactn_hydro"/>
</dbReference>
<name>A0A9P1MA14_9PEZI</name>
<dbReference type="SUPFAM" id="SSF53474">
    <property type="entry name" value="alpha/beta-Hydrolases"/>
    <property type="match status" value="1"/>
</dbReference>
<dbReference type="AlphaFoldDB" id="A0A9P1MA14"/>
<dbReference type="Pfam" id="PF01738">
    <property type="entry name" value="DLH"/>
    <property type="match status" value="1"/>
</dbReference>
<dbReference type="GO" id="GO:0016787">
    <property type="term" value="F:hydrolase activity"/>
    <property type="evidence" value="ECO:0007669"/>
    <property type="project" value="InterPro"/>
</dbReference>
<dbReference type="OrthoDB" id="17560at2759"/>
<evidence type="ECO:0000313" key="3">
    <source>
        <dbReference type="Proteomes" id="UP000838763"/>
    </source>
</evidence>